<evidence type="ECO:0000313" key="1">
    <source>
        <dbReference type="EMBL" id="CAA6675723.1"/>
    </source>
</evidence>
<proteinExistence type="predicted"/>
<accession>A0ABN7ECT7</accession>
<gene>
    <name evidence="1" type="ORF">SI7747_UN022065</name>
</gene>
<evidence type="ECO:0000313" key="2">
    <source>
        <dbReference type="Proteomes" id="UP001189122"/>
    </source>
</evidence>
<protein>
    <recommendedName>
        <fullName evidence="3">Reverse transcriptase Ty1/copia-type domain-containing protein</fullName>
    </recommendedName>
</protein>
<name>A0ABN7ECT7_SPIIN</name>
<organism evidence="1 2">
    <name type="scientific">Spirodela intermedia</name>
    <name type="common">Intermediate duckweed</name>
    <dbReference type="NCBI Taxonomy" id="51605"/>
    <lineage>
        <taxon>Eukaryota</taxon>
        <taxon>Viridiplantae</taxon>
        <taxon>Streptophyta</taxon>
        <taxon>Embryophyta</taxon>
        <taxon>Tracheophyta</taxon>
        <taxon>Spermatophyta</taxon>
        <taxon>Magnoliopsida</taxon>
        <taxon>Liliopsida</taxon>
        <taxon>Araceae</taxon>
        <taxon>Lemnoideae</taxon>
        <taxon>Spirodela</taxon>
    </lineage>
</organism>
<dbReference type="EMBL" id="CACRZD030000394">
    <property type="protein sequence ID" value="CAA6675723.1"/>
    <property type="molecule type" value="Genomic_DNA"/>
</dbReference>
<sequence>MEQPLKYITQGESSKIGLLTTFDFVSCTADPIVLTKKIEDNLVIFAIYVDDILVTRSDEVDISTTKAYLQQHLSIRDLETLWYFFEIVFAYQDEKLTLTQ</sequence>
<keyword evidence="2" id="KW-1185">Reference proteome</keyword>
<comment type="caution">
    <text evidence="1">The sequence shown here is derived from an EMBL/GenBank/DDBJ whole genome shotgun (WGS) entry which is preliminary data.</text>
</comment>
<reference evidence="2" key="1">
    <citation type="journal article" date="2020" name="Sci. Rep.">
        <title>Chromosome-scale genome assembly for the duckweed Spirodela intermedia, integrating cytogenetic maps, PacBio and Oxford Nanopore libraries.</title>
        <authorList>
            <person name="Hoang P.T.N."/>
            <person name="Fiebig A."/>
            <person name="Novak P."/>
            <person name="Macas J."/>
            <person name="Cao H.X."/>
            <person name="Stepanenko A."/>
            <person name="Chen G."/>
            <person name="Borisjuk N."/>
            <person name="Scholz U."/>
            <person name="Schubert I."/>
        </authorList>
    </citation>
    <scope>NUCLEOTIDE SEQUENCE [LARGE SCALE GENOMIC DNA]</scope>
</reference>
<dbReference type="Proteomes" id="UP001189122">
    <property type="component" value="Unassembled WGS sequence"/>
</dbReference>
<evidence type="ECO:0008006" key="3">
    <source>
        <dbReference type="Google" id="ProtNLM"/>
    </source>
</evidence>